<evidence type="ECO:0000256" key="4">
    <source>
        <dbReference type="ARBA" id="ARBA00022475"/>
    </source>
</evidence>
<dbReference type="InterPro" id="IPR017472">
    <property type="entry name" value="Undecaprenyl-P_galact_Ptfrase"/>
</dbReference>
<dbReference type="Pfam" id="PF02397">
    <property type="entry name" value="Bac_transf"/>
    <property type="match status" value="1"/>
</dbReference>
<dbReference type="InterPro" id="IPR003362">
    <property type="entry name" value="Bact_transf"/>
</dbReference>
<keyword evidence="7 9" id="KW-1133">Transmembrane helix</keyword>
<dbReference type="STRING" id="39060.SAMN05660706_13018"/>
<protein>
    <submittedName>
        <fullName evidence="11">Undecaprenyl-phosphate galactose phosphotransferase</fullName>
    </submittedName>
</protein>
<dbReference type="Gene3D" id="3.40.50.720">
    <property type="entry name" value="NAD(P)-binding Rossmann-like Domain"/>
    <property type="match status" value="1"/>
</dbReference>
<dbReference type="AlphaFoldDB" id="A0A1I6E8W9"/>
<dbReference type="RefSeq" id="WP_165608366.1">
    <property type="nucleotide sequence ID" value="NZ_FOYM01000030.1"/>
</dbReference>
<evidence type="ECO:0000256" key="1">
    <source>
        <dbReference type="ARBA" id="ARBA00004141"/>
    </source>
</evidence>
<keyword evidence="12" id="KW-1185">Reference proteome</keyword>
<feature type="transmembrane region" description="Helical" evidence="9">
    <location>
        <begin position="55"/>
        <end position="76"/>
    </location>
</feature>
<organism evidence="11 12">
    <name type="scientific">Desulfoscipio geothermicus DSM 3669</name>
    <dbReference type="NCBI Taxonomy" id="1121426"/>
    <lineage>
        <taxon>Bacteria</taxon>
        <taxon>Bacillati</taxon>
        <taxon>Bacillota</taxon>
        <taxon>Clostridia</taxon>
        <taxon>Eubacteriales</taxon>
        <taxon>Desulfallaceae</taxon>
        <taxon>Desulfoscipio</taxon>
    </lineage>
</organism>
<keyword evidence="8 9" id="KW-0472">Membrane</keyword>
<feature type="transmembrane region" description="Helical" evidence="9">
    <location>
        <begin position="125"/>
        <end position="142"/>
    </location>
</feature>
<keyword evidence="4" id="KW-1003">Cell membrane</keyword>
<evidence type="ECO:0000256" key="5">
    <source>
        <dbReference type="ARBA" id="ARBA00022679"/>
    </source>
</evidence>
<dbReference type="SUPFAM" id="SSF51735">
    <property type="entry name" value="NAD(P)-binding Rossmann-fold domains"/>
    <property type="match status" value="1"/>
</dbReference>
<dbReference type="NCBIfam" id="TIGR03025">
    <property type="entry name" value="EPS_sugtrans"/>
    <property type="match status" value="1"/>
</dbReference>
<comment type="similarity">
    <text evidence="3">Belongs to the bacterial sugar transferase family.</text>
</comment>
<keyword evidence="6 9" id="KW-0812">Transmembrane</keyword>
<sequence>MSYNQGIKTINATTTGVADGQCSLSRHKSSPHIETVSHGKLQFLAVPLLILNDVAAFYFSILIAYAIRALLLPVIIKTFPQIFLLMVFNTLWWVPALACIFFIFEKSYTKRLPFWQEAGHIVKTTTLVFLVAICIVFLAKLGDTTSRTLVLVAWTISLFVVPTFRYLGKLLLVKLHIWEKPVIIVGAGETGKLILKAIQCQPTIGYKPVGFLDDDKVKQLHPPELPSGQKVPVLGNFDEAETVMEHTGVYDVIVAAPGLQGKNLVQLVNRLQRKANNLLVVPDLFGMAMEGVDVQYLFDERTLVLGIKNNLNDKLNVTIKRVFDLLTGMLIFIGLLPFMVLIAILIKLESNGPVIFAHRRVGKDGIEFNCLKFRTMVSNAQQVLEELLDNDPESREEWNRDFKLKNDPRVTRIGKLLRKTSLDELPQIINVLMGQMSLVGPRPIVKDEIIKYGSRINYYYQVPPGITGLWQVSGRSDIDYKTRVQIDTWYVRNWSLWLDITLLIRTINVVLARKGAY</sequence>
<dbReference type="PANTHER" id="PTHR30576:SF4">
    <property type="entry name" value="UNDECAPRENYL-PHOSPHATE GALACTOSE PHOSPHOTRANSFERASE"/>
    <property type="match status" value="1"/>
</dbReference>
<feature type="transmembrane region" description="Helical" evidence="9">
    <location>
        <begin position="322"/>
        <end position="346"/>
    </location>
</feature>
<dbReference type="EMBL" id="FOYM01000030">
    <property type="protein sequence ID" value="SFR14156.1"/>
    <property type="molecule type" value="Genomic_DNA"/>
</dbReference>
<dbReference type="NCBIfam" id="TIGR03022">
    <property type="entry name" value="WbaP_sugtrans"/>
    <property type="match status" value="1"/>
</dbReference>
<evidence type="ECO:0000256" key="3">
    <source>
        <dbReference type="ARBA" id="ARBA00006464"/>
    </source>
</evidence>
<feature type="transmembrane region" description="Helical" evidence="9">
    <location>
        <begin position="82"/>
        <end position="104"/>
    </location>
</feature>
<feature type="transmembrane region" description="Helical" evidence="9">
    <location>
        <begin position="148"/>
        <end position="167"/>
    </location>
</feature>
<keyword evidence="5 11" id="KW-0808">Transferase</keyword>
<dbReference type="Pfam" id="PF13727">
    <property type="entry name" value="CoA_binding_3"/>
    <property type="match status" value="1"/>
</dbReference>
<evidence type="ECO:0000256" key="8">
    <source>
        <dbReference type="ARBA" id="ARBA00023136"/>
    </source>
</evidence>
<evidence type="ECO:0000313" key="11">
    <source>
        <dbReference type="EMBL" id="SFR14156.1"/>
    </source>
</evidence>
<comment type="subcellular location">
    <subcellularLocation>
        <location evidence="2">Cell membrane</location>
    </subcellularLocation>
    <subcellularLocation>
        <location evidence="1">Membrane</location>
        <topology evidence="1">Multi-pass membrane protein</topology>
    </subcellularLocation>
</comment>
<evidence type="ECO:0000259" key="10">
    <source>
        <dbReference type="Pfam" id="PF02397"/>
    </source>
</evidence>
<dbReference type="GO" id="GO:0016780">
    <property type="term" value="F:phosphotransferase activity, for other substituted phosphate groups"/>
    <property type="evidence" value="ECO:0007669"/>
    <property type="project" value="TreeGrafter"/>
</dbReference>
<gene>
    <name evidence="11" type="ORF">SAMN05660706_13018</name>
</gene>
<dbReference type="Proteomes" id="UP000199584">
    <property type="component" value="Unassembled WGS sequence"/>
</dbReference>
<accession>A0A1I6E8W9</accession>
<reference evidence="12" key="1">
    <citation type="submission" date="2016-10" db="EMBL/GenBank/DDBJ databases">
        <authorList>
            <person name="Varghese N."/>
            <person name="Submissions S."/>
        </authorList>
    </citation>
    <scope>NUCLEOTIDE SEQUENCE [LARGE SCALE GENOMIC DNA]</scope>
    <source>
        <strain evidence="12">DSM 3669</strain>
    </source>
</reference>
<proteinExistence type="inferred from homology"/>
<dbReference type="InterPro" id="IPR036291">
    <property type="entry name" value="NAD(P)-bd_dom_sf"/>
</dbReference>
<evidence type="ECO:0000256" key="2">
    <source>
        <dbReference type="ARBA" id="ARBA00004236"/>
    </source>
</evidence>
<dbReference type="InterPro" id="IPR017475">
    <property type="entry name" value="EPS_sugar_tfrase"/>
</dbReference>
<feature type="domain" description="Bacterial sugar transferase" evidence="10">
    <location>
        <begin position="320"/>
        <end position="511"/>
    </location>
</feature>
<evidence type="ECO:0000256" key="7">
    <source>
        <dbReference type="ARBA" id="ARBA00022989"/>
    </source>
</evidence>
<dbReference type="PANTHER" id="PTHR30576">
    <property type="entry name" value="COLANIC BIOSYNTHESIS UDP-GLUCOSE LIPID CARRIER TRANSFERASE"/>
    <property type="match status" value="1"/>
</dbReference>
<dbReference type="GO" id="GO:0005886">
    <property type="term" value="C:plasma membrane"/>
    <property type="evidence" value="ECO:0007669"/>
    <property type="project" value="UniProtKB-SubCell"/>
</dbReference>
<evidence type="ECO:0000313" key="12">
    <source>
        <dbReference type="Proteomes" id="UP000199584"/>
    </source>
</evidence>
<dbReference type="GO" id="GO:0000271">
    <property type="term" value="P:polysaccharide biosynthetic process"/>
    <property type="evidence" value="ECO:0007669"/>
    <property type="project" value="InterPro"/>
</dbReference>
<evidence type="ECO:0000256" key="9">
    <source>
        <dbReference type="SAM" id="Phobius"/>
    </source>
</evidence>
<evidence type="ECO:0000256" key="6">
    <source>
        <dbReference type="ARBA" id="ARBA00022692"/>
    </source>
</evidence>
<name>A0A1I6E8W9_9FIRM</name>